<dbReference type="Pfam" id="PF01609">
    <property type="entry name" value="DDE_Tnp_1"/>
    <property type="match status" value="1"/>
</dbReference>
<name>A0A915YEC0_9BACT</name>
<proteinExistence type="predicted"/>
<keyword evidence="3" id="KW-1185">Reference proteome</keyword>
<dbReference type="PANTHER" id="PTHR37529">
    <property type="entry name" value="TRANSPOSASE INSG FOR INSERTION SEQUENCE ELEMENT IS4-RELATED"/>
    <property type="match status" value="1"/>
</dbReference>
<sequence length="330" mass="38644">MGYTSIPQYQLLAIDGIGIRVPDTEENRCLIGVHKNQYGAIAACKILAIHDVLNRVFYHVHLHPRSVAELVALHQKFEILPSNSIMIYDRHYCDSLLLDRHLKSRKPCLIRMKIKGIKAVENFLKSGDTDSIVEFRLGERAYYSARDKYGLKNKHPKFSTFKIRLLRVELPNGTTEVLATNLLDKNKFSREEFKDLYSKRWGEETAFDELKNQLKLGVFSGYKAQFVLQDLWSVLIFYNIRSMFIHVAEKELNGQKLKGQINRNIAITIVKKDWFDLLLSEHQGVYVKAAINLIKRYYESVRIRPPTKRTRKQMRLNERYMTEKNYKPAF</sequence>
<dbReference type="NCBIfam" id="NF033592">
    <property type="entry name" value="transpos_IS4_1"/>
    <property type="match status" value="1"/>
</dbReference>
<evidence type="ECO:0000313" key="2">
    <source>
        <dbReference type="EMBL" id="BDS11494.1"/>
    </source>
</evidence>
<dbReference type="SUPFAM" id="SSF53098">
    <property type="entry name" value="Ribonuclease H-like"/>
    <property type="match status" value="1"/>
</dbReference>
<dbReference type="GO" id="GO:0004803">
    <property type="term" value="F:transposase activity"/>
    <property type="evidence" value="ECO:0007669"/>
    <property type="project" value="InterPro"/>
</dbReference>
<protein>
    <submittedName>
        <fullName evidence="2">IS4 family transposase</fullName>
    </submittedName>
</protein>
<dbReference type="InterPro" id="IPR002559">
    <property type="entry name" value="Transposase_11"/>
</dbReference>
<dbReference type="KEGG" id="aup:AsAng_0022080"/>
<dbReference type="AlphaFoldDB" id="A0A915YEC0"/>
<evidence type="ECO:0000259" key="1">
    <source>
        <dbReference type="Pfam" id="PF01609"/>
    </source>
</evidence>
<dbReference type="RefSeq" id="WP_264792667.1">
    <property type="nucleotide sequence ID" value="NZ_AP026867.1"/>
</dbReference>
<organism evidence="2 3">
    <name type="scientific">Aureispira anguillae</name>
    <dbReference type="NCBI Taxonomy" id="2864201"/>
    <lineage>
        <taxon>Bacteria</taxon>
        <taxon>Pseudomonadati</taxon>
        <taxon>Bacteroidota</taxon>
        <taxon>Saprospiria</taxon>
        <taxon>Saprospirales</taxon>
        <taxon>Saprospiraceae</taxon>
        <taxon>Aureispira</taxon>
    </lineage>
</organism>
<dbReference type="PANTHER" id="PTHR37529:SF1">
    <property type="entry name" value="TRANSPOSASE INSG FOR INSERTION SEQUENCE ELEMENT IS4-RELATED"/>
    <property type="match status" value="1"/>
</dbReference>
<reference evidence="2" key="1">
    <citation type="submission" date="2022-09" db="EMBL/GenBank/DDBJ databases">
        <title>Aureispira anguillicida sp. nov., isolated from Leptocephalus of Japanese eel Anguilla japonica.</title>
        <authorList>
            <person name="Yuasa K."/>
            <person name="Mekata T."/>
            <person name="Ikunari K."/>
        </authorList>
    </citation>
    <scope>NUCLEOTIDE SEQUENCE</scope>
    <source>
        <strain evidence="2">EL160426</strain>
    </source>
</reference>
<evidence type="ECO:0000313" key="3">
    <source>
        <dbReference type="Proteomes" id="UP001060919"/>
    </source>
</evidence>
<dbReference type="InterPro" id="IPR047952">
    <property type="entry name" value="Transpos_IS4"/>
</dbReference>
<dbReference type="Proteomes" id="UP001060919">
    <property type="component" value="Chromosome"/>
</dbReference>
<dbReference type="EMBL" id="AP026867">
    <property type="protein sequence ID" value="BDS11494.1"/>
    <property type="molecule type" value="Genomic_DNA"/>
</dbReference>
<dbReference type="InterPro" id="IPR012337">
    <property type="entry name" value="RNaseH-like_sf"/>
</dbReference>
<dbReference type="GO" id="GO:0006313">
    <property type="term" value="P:DNA transposition"/>
    <property type="evidence" value="ECO:0007669"/>
    <property type="project" value="InterPro"/>
</dbReference>
<accession>A0A915YEC0</accession>
<feature type="domain" description="Transposase IS4-like" evidence="1">
    <location>
        <begin position="8"/>
        <end position="240"/>
    </location>
</feature>
<gene>
    <name evidence="2" type="ORF">AsAng_0022080</name>
</gene>
<dbReference type="GO" id="GO:0003677">
    <property type="term" value="F:DNA binding"/>
    <property type="evidence" value="ECO:0007669"/>
    <property type="project" value="InterPro"/>
</dbReference>